<reference evidence="7" key="1">
    <citation type="submission" date="2021-01" db="EMBL/GenBank/DDBJ databases">
        <title>Whole genome shotgun sequence of Planosporangium mesophilum NBRC 109066.</title>
        <authorList>
            <person name="Komaki H."/>
            <person name="Tamura T."/>
        </authorList>
    </citation>
    <scope>NUCLEOTIDE SEQUENCE</scope>
    <source>
        <strain evidence="7">NBRC 109066</strain>
    </source>
</reference>
<evidence type="ECO:0000313" key="8">
    <source>
        <dbReference type="Proteomes" id="UP000599074"/>
    </source>
</evidence>
<dbReference type="GO" id="GO:0005886">
    <property type="term" value="C:plasma membrane"/>
    <property type="evidence" value="ECO:0007669"/>
    <property type="project" value="UniProtKB-SubCell"/>
</dbReference>
<dbReference type="RefSeq" id="WP_203935794.1">
    <property type="nucleotide sequence ID" value="NZ_BOON01000041.1"/>
</dbReference>
<evidence type="ECO:0000256" key="2">
    <source>
        <dbReference type="ARBA" id="ARBA00022475"/>
    </source>
</evidence>
<evidence type="ECO:0000256" key="5">
    <source>
        <dbReference type="ARBA" id="ARBA00023136"/>
    </source>
</evidence>
<dbReference type="EMBL" id="BOON01000041">
    <property type="protein sequence ID" value="GII24802.1"/>
    <property type="molecule type" value="Genomic_DNA"/>
</dbReference>
<protein>
    <recommendedName>
        <fullName evidence="9">TIGR00374 family protein</fullName>
    </recommendedName>
</protein>
<evidence type="ECO:0000256" key="1">
    <source>
        <dbReference type="ARBA" id="ARBA00004651"/>
    </source>
</evidence>
<dbReference type="InterPro" id="IPR022791">
    <property type="entry name" value="L-PG_synthase/AglD"/>
</dbReference>
<dbReference type="Pfam" id="PF03706">
    <property type="entry name" value="LPG_synthase_TM"/>
    <property type="match status" value="1"/>
</dbReference>
<dbReference type="PANTHER" id="PTHR39087:SF2">
    <property type="entry name" value="UPF0104 MEMBRANE PROTEIN MJ1595"/>
    <property type="match status" value="1"/>
</dbReference>
<dbReference type="PANTHER" id="PTHR39087">
    <property type="entry name" value="UPF0104 MEMBRANE PROTEIN MJ1595"/>
    <property type="match status" value="1"/>
</dbReference>
<comment type="subcellular location">
    <subcellularLocation>
        <location evidence="1">Cell membrane</location>
        <topology evidence="1">Multi-pass membrane protein</topology>
    </subcellularLocation>
</comment>
<evidence type="ECO:0008006" key="9">
    <source>
        <dbReference type="Google" id="ProtNLM"/>
    </source>
</evidence>
<name>A0A8J3X1U8_9ACTN</name>
<feature type="transmembrane region" description="Helical" evidence="6">
    <location>
        <begin position="171"/>
        <end position="189"/>
    </location>
</feature>
<keyword evidence="4 6" id="KW-1133">Transmembrane helix</keyword>
<keyword evidence="2" id="KW-1003">Cell membrane</keyword>
<feature type="transmembrane region" description="Helical" evidence="6">
    <location>
        <begin position="108"/>
        <end position="125"/>
    </location>
</feature>
<dbReference type="Proteomes" id="UP000599074">
    <property type="component" value="Unassembled WGS sequence"/>
</dbReference>
<comment type="caution">
    <text evidence="7">The sequence shown here is derived from an EMBL/GenBank/DDBJ whole genome shotgun (WGS) entry which is preliminary data.</text>
</comment>
<evidence type="ECO:0000313" key="7">
    <source>
        <dbReference type="EMBL" id="GII24802.1"/>
    </source>
</evidence>
<keyword evidence="3 6" id="KW-0812">Transmembrane</keyword>
<feature type="transmembrane region" description="Helical" evidence="6">
    <location>
        <begin position="225"/>
        <end position="247"/>
    </location>
</feature>
<feature type="transmembrane region" description="Helical" evidence="6">
    <location>
        <begin position="288"/>
        <end position="308"/>
    </location>
</feature>
<feature type="transmembrane region" description="Helical" evidence="6">
    <location>
        <begin position="314"/>
        <end position="333"/>
    </location>
</feature>
<keyword evidence="5 6" id="KW-0472">Membrane</keyword>
<evidence type="ECO:0000256" key="4">
    <source>
        <dbReference type="ARBA" id="ARBA00022989"/>
    </source>
</evidence>
<feature type="transmembrane region" description="Helical" evidence="6">
    <location>
        <begin position="253"/>
        <end position="276"/>
    </location>
</feature>
<accession>A0A8J3X1U8</accession>
<feature type="transmembrane region" description="Helical" evidence="6">
    <location>
        <begin position="137"/>
        <end position="159"/>
    </location>
</feature>
<sequence>MIPSRSLDGFLTQDAGRDNGRRRRSWWRPALLAGGVVLAGLALRGNLPDWASTWAALRHADGRWLAAAAVLQVLSMATFGEQQRRLLGAFGVSMSAATSLAVSYARSAIAIALPAGSIVSAGYAFRQFRSRGASQHVAAAVMVLSGLASLIGLALLYTGDALLWAVAPDARLTYLTAGVAVAGLVLLAARPLPGRATALSSAPRPYDGGGSPVRRLHDTARRSMALARAVGVECWLAVAALAVLNWLTDLACLLAALRALALAIPALTVATTYLALQLVRQIPLTPGGIGVIEASLLLALTAAGAAAVPAAAAVLVYRLLSCWAILPVGLLCWTTQRAAPVARL</sequence>
<dbReference type="AlphaFoldDB" id="A0A8J3X1U8"/>
<proteinExistence type="predicted"/>
<feature type="transmembrane region" description="Helical" evidence="6">
    <location>
        <begin position="26"/>
        <end position="43"/>
    </location>
</feature>
<organism evidence="7 8">
    <name type="scientific">Planosporangium mesophilum</name>
    <dbReference type="NCBI Taxonomy" id="689768"/>
    <lineage>
        <taxon>Bacteria</taxon>
        <taxon>Bacillati</taxon>
        <taxon>Actinomycetota</taxon>
        <taxon>Actinomycetes</taxon>
        <taxon>Micromonosporales</taxon>
        <taxon>Micromonosporaceae</taxon>
        <taxon>Planosporangium</taxon>
    </lineage>
</organism>
<dbReference type="NCBIfam" id="TIGR00374">
    <property type="entry name" value="flippase-like domain"/>
    <property type="match status" value="1"/>
</dbReference>
<evidence type="ECO:0000256" key="6">
    <source>
        <dbReference type="SAM" id="Phobius"/>
    </source>
</evidence>
<keyword evidence="8" id="KW-1185">Reference proteome</keyword>
<evidence type="ECO:0000256" key="3">
    <source>
        <dbReference type="ARBA" id="ARBA00022692"/>
    </source>
</evidence>
<gene>
    <name evidence="7" type="ORF">Pme01_43990</name>
</gene>